<dbReference type="InParanoid" id="A0A165BTW2"/>
<keyword evidence="2" id="KW-0732">Signal</keyword>
<name>A0A165BTW2_EXIGL</name>
<evidence type="ECO:0000313" key="3">
    <source>
        <dbReference type="EMBL" id="KZV81230.1"/>
    </source>
</evidence>
<dbReference type="AlphaFoldDB" id="A0A165BTW2"/>
<protein>
    <submittedName>
        <fullName evidence="3">Uncharacterized protein</fullName>
    </submittedName>
</protein>
<feature type="compositionally biased region" description="Basic and acidic residues" evidence="1">
    <location>
        <begin position="259"/>
        <end position="268"/>
    </location>
</feature>
<gene>
    <name evidence="3" type="ORF">EXIGLDRAFT_814210</name>
</gene>
<feature type="compositionally biased region" description="Low complexity" evidence="1">
    <location>
        <begin position="185"/>
        <end position="211"/>
    </location>
</feature>
<proteinExistence type="predicted"/>
<evidence type="ECO:0000313" key="4">
    <source>
        <dbReference type="Proteomes" id="UP000077266"/>
    </source>
</evidence>
<reference evidence="3 4" key="1">
    <citation type="journal article" date="2016" name="Mol. Biol. Evol.">
        <title>Comparative Genomics of Early-Diverging Mushroom-Forming Fungi Provides Insights into the Origins of Lignocellulose Decay Capabilities.</title>
        <authorList>
            <person name="Nagy L.G."/>
            <person name="Riley R."/>
            <person name="Tritt A."/>
            <person name="Adam C."/>
            <person name="Daum C."/>
            <person name="Floudas D."/>
            <person name="Sun H."/>
            <person name="Yadav J.S."/>
            <person name="Pangilinan J."/>
            <person name="Larsson K.H."/>
            <person name="Matsuura K."/>
            <person name="Barry K."/>
            <person name="Labutti K."/>
            <person name="Kuo R."/>
            <person name="Ohm R.A."/>
            <person name="Bhattacharya S.S."/>
            <person name="Shirouzu T."/>
            <person name="Yoshinaga Y."/>
            <person name="Martin F.M."/>
            <person name="Grigoriev I.V."/>
            <person name="Hibbett D.S."/>
        </authorList>
    </citation>
    <scope>NUCLEOTIDE SEQUENCE [LARGE SCALE GENOMIC DNA]</scope>
    <source>
        <strain evidence="3 4">HHB12029</strain>
    </source>
</reference>
<feature type="region of interest" description="Disordered" evidence="1">
    <location>
        <begin position="185"/>
        <end position="214"/>
    </location>
</feature>
<accession>A0A165BTW2</accession>
<evidence type="ECO:0000256" key="2">
    <source>
        <dbReference type="SAM" id="SignalP"/>
    </source>
</evidence>
<dbReference type="EMBL" id="KV426406">
    <property type="protein sequence ID" value="KZV81230.1"/>
    <property type="molecule type" value="Genomic_DNA"/>
</dbReference>
<feature type="signal peptide" evidence="2">
    <location>
        <begin position="1"/>
        <end position="19"/>
    </location>
</feature>
<dbReference type="Proteomes" id="UP000077266">
    <property type="component" value="Unassembled WGS sequence"/>
</dbReference>
<sequence>MYSKLYVSITLTLIAMVTAGTTIPVVSTNYTSPWTFSGQYRVLEEDACESGSQFVMLLYPGAVATVSAPGFIEEIDYYTIYAADFTITHYIDGSQYEVLRNNHENGARCMAVSLQDLDDPASDNWKRHNHTVVIQIVGSSVGPETPVPGDEVPGCVLQDLVLQDGVDVPPTTSLSALVGSVTLASTASESSATRSTGSFTPSESPASPSSSLIRENDDTLSIEHLGKANWELCDAAHANGMEITIPFTQSSSGPGQVPRDSETERNPHVESTVLSVGPRVGRLSIRESRVTV</sequence>
<organism evidence="3 4">
    <name type="scientific">Exidia glandulosa HHB12029</name>
    <dbReference type="NCBI Taxonomy" id="1314781"/>
    <lineage>
        <taxon>Eukaryota</taxon>
        <taxon>Fungi</taxon>
        <taxon>Dikarya</taxon>
        <taxon>Basidiomycota</taxon>
        <taxon>Agaricomycotina</taxon>
        <taxon>Agaricomycetes</taxon>
        <taxon>Auriculariales</taxon>
        <taxon>Exidiaceae</taxon>
        <taxon>Exidia</taxon>
    </lineage>
</organism>
<keyword evidence="4" id="KW-1185">Reference proteome</keyword>
<feature type="region of interest" description="Disordered" evidence="1">
    <location>
        <begin position="245"/>
        <end position="268"/>
    </location>
</feature>
<evidence type="ECO:0000256" key="1">
    <source>
        <dbReference type="SAM" id="MobiDB-lite"/>
    </source>
</evidence>
<feature type="chain" id="PRO_5007855741" evidence="2">
    <location>
        <begin position="20"/>
        <end position="292"/>
    </location>
</feature>